<comment type="caution">
    <text evidence="2">The sequence shown here is derived from an EMBL/GenBank/DDBJ whole genome shotgun (WGS) entry which is preliminary data.</text>
</comment>
<sequence>MSQLLTAAETIAQLPTMRWTLDRYHKMVEAGLLDEYDRVELLFGKLVQMSPVGILHGKTVNNLLRHFTRILPEENYTVGIQNPVTLIDDSEPEPDLYVAKGPLKSYDRHPFPEDLYLVVEVSDSTLNHDRTAKKIAYAVAAIEEYWIVNIYEKQIERFTDPLPAEGTYAKQEIFKAGSTFSSLQLGDFAVDDLLVAAA</sequence>
<keyword evidence="3" id="KW-1185">Reference proteome</keyword>
<evidence type="ECO:0000313" key="2">
    <source>
        <dbReference type="EMBL" id="THH35488.1"/>
    </source>
</evidence>
<keyword evidence="2" id="KW-0255">Endonuclease</keyword>
<dbReference type="InterPro" id="IPR011335">
    <property type="entry name" value="Restrct_endonuc-II-like"/>
</dbReference>
<dbReference type="PANTHER" id="PTHR35400:SF1">
    <property type="entry name" value="SLR1083 PROTEIN"/>
    <property type="match status" value="1"/>
</dbReference>
<name>A0A4S4NBT1_9BACT</name>
<dbReference type="InterPro" id="IPR012296">
    <property type="entry name" value="Nuclease_put_TT1808"/>
</dbReference>
<reference evidence="2 3" key="1">
    <citation type="submission" date="2019-04" db="EMBL/GenBank/DDBJ databases">
        <title>Lewinella litorea sp. nov., isolated from a marine sand.</title>
        <authorList>
            <person name="Yoon J.-H."/>
        </authorList>
    </citation>
    <scope>NUCLEOTIDE SEQUENCE [LARGE SCALE GENOMIC DNA]</scope>
    <source>
        <strain evidence="2 3">HSMS-39</strain>
    </source>
</reference>
<evidence type="ECO:0000259" key="1">
    <source>
        <dbReference type="Pfam" id="PF05685"/>
    </source>
</evidence>
<dbReference type="InterPro" id="IPR008538">
    <property type="entry name" value="Uma2"/>
</dbReference>
<organism evidence="2 3">
    <name type="scientific">Neolewinella litorea</name>
    <dbReference type="NCBI Taxonomy" id="2562452"/>
    <lineage>
        <taxon>Bacteria</taxon>
        <taxon>Pseudomonadati</taxon>
        <taxon>Bacteroidota</taxon>
        <taxon>Saprospiria</taxon>
        <taxon>Saprospirales</taxon>
        <taxon>Lewinellaceae</taxon>
        <taxon>Neolewinella</taxon>
    </lineage>
</organism>
<gene>
    <name evidence="2" type="ORF">E4021_16320</name>
</gene>
<dbReference type="Gene3D" id="3.90.1570.10">
    <property type="entry name" value="tt1808, chain A"/>
    <property type="match status" value="1"/>
</dbReference>
<keyword evidence="2" id="KW-0540">Nuclease</keyword>
<dbReference type="Proteomes" id="UP000308528">
    <property type="component" value="Unassembled WGS sequence"/>
</dbReference>
<feature type="domain" description="Putative restriction endonuclease" evidence="1">
    <location>
        <begin position="33"/>
        <end position="184"/>
    </location>
</feature>
<dbReference type="OrthoDB" id="9808428at2"/>
<keyword evidence="2" id="KW-0378">Hydrolase</keyword>
<evidence type="ECO:0000313" key="3">
    <source>
        <dbReference type="Proteomes" id="UP000308528"/>
    </source>
</evidence>
<dbReference type="AlphaFoldDB" id="A0A4S4NBT1"/>
<dbReference type="SUPFAM" id="SSF52980">
    <property type="entry name" value="Restriction endonuclease-like"/>
    <property type="match status" value="1"/>
</dbReference>
<dbReference type="EMBL" id="SRSF01000012">
    <property type="protein sequence ID" value="THH35488.1"/>
    <property type="molecule type" value="Genomic_DNA"/>
</dbReference>
<dbReference type="PANTHER" id="PTHR35400">
    <property type="entry name" value="SLR1083 PROTEIN"/>
    <property type="match status" value="1"/>
</dbReference>
<proteinExistence type="predicted"/>
<dbReference type="Pfam" id="PF05685">
    <property type="entry name" value="Uma2"/>
    <property type="match status" value="1"/>
</dbReference>
<dbReference type="RefSeq" id="WP_136460451.1">
    <property type="nucleotide sequence ID" value="NZ_SRSF01000012.1"/>
</dbReference>
<protein>
    <submittedName>
        <fullName evidence="2">Uma2 family endonuclease</fullName>
    </submittedName>
</protein>
<accession>A0A4S4NBT1</accession>
<dbReference type="GO" id="GO:0004519">
    <property type="term" value="F:endonuclease activity"/>
    <property type="evidence" value="ECO:0007669"/>
    <property type="project" value="UniProtKB-KW"/>
</dbReference>
<dbReference type="CDD" id="cd06260">
    <property type="entry name" value="DUF820-like"/>
    <property type="match status" value="1"/>
</dbReference>